<dbReference type="PANTHER" id="PTHR21064:SF6">
    <property type="entry name" value="AMINOGLYCOSIDE PHOSPHOTRANSFERASE DOMAIN-CONTAINING PROTEIN"/>
    <property type="match status" value="1"/>
</dbReference>
<name>A0A0P6WCH3_9BACI</name>
<proteinExistence type="inferred from homology"/>
<dbReference type="Gene3D" id="3.30.200.70">
    <property type="match status" value="1"/>
</dbReference>
<comment type="similarity">
    <text evidence="1">Belongs to the pseudomonas-type ThrB family.</text>
</comment>
<dbReference type="Pfam" id="PF01636">
    <property type="entry name" value="APH"/>
    <property type="match status" value="1"/>
</dbReference>
<dbReference type="Proteomes" id="UP000050398">
    <property type="component" value="Unassembled WGS sequence"/>
</dbReference>
<dbReference type="PANTHER" id="PTHR21064">
    <property type="entry name" value="AMINOGLYCOSIDE PHOSPHOTRANSFERASE DOMAIN-CONTAINING PROTEIN-RELATED"/>
    <property type="match status" value="1"/>
</dbReference>
<comment type="caution">
    <text evidence="3">The sequence shown here is derived from an EMBL/GenBank/DDBJ whole genome shotgun (WGS) entry which is preliminary data.</text>
</comment>
<accession>A0A0P6WCH3</accession>
<dbReference type="Gene3D" id="1.20.1270.170">
    <property type="match status" value="1"/>
</dbReference>
<evidence type="ECO:0000259" key="2">
    <source>
        <dbReference type="Pfam" id="PF01636"/>
    </source>
</evidence>
<dbReference type="GO" id="GO:0009088">
    <property type="term" value="P:threonine biosynthetic process"/>
    <property type="evidence" value="ECO:0007669"/>
    <property type="project" value="TreeGrafter"/>
</dbReference>
<evidence type="ECO:0000313" key="3">
    <source>
        <dbReference type="EMBL" id="KPL57792.1"/>
    </source>
</evidence>
<dbReference type="InterPro" id="IPR050249">
    <property type="entry name" value="Pseudomonas-type_ThrB"/>
</dbReference>
<organism evidence="3 4">
    <name type="scientific">Rossellomorea vietnamensis</name>
    <dbReference type="NCBI Taxonomy" id="218284"/>
    <lineage>
        <taxon>Bacteria</taxon>
        <taxon>Bacillati</taxon>
        <taxon>Bacillota</taxon>
        <taxon>Bacilli</taxon>
        <taxon>Bacillales</taxon>
        <taxon>Bacillaceae</taxon>
        <taxon>Rossellomorea</taxon>
    </lineage>
</organism>
<dbReference type="GO" id="GO:0004413">
    <property type="term" value="F:homoserine kinase activity"/>
    <property type="evidence" value="ECO:0007669"/>
    <property type="project" value="TreeGrafter"/>
</dbReference>
<feature type="domain" description="Aminoglycoside phosphotransferase" evidence="2">
    <location>
        <begin position="32"/>
        <end position="267"/>
    </location>
</feature>
<dbReference type="PATRIC" id="fig|218284.4.peg.2572"/>
<dbReference type="RefSeq" id="WP_060674706.1">
    <property type="nucleotide sequence ID" value="NZ_LIXZ01000026.1"/>
</dbReference>
<dbReference type="OrthoDB" id="4030632at2"/>
<dbReference type="Gene3D" id="1.10.510.10">
    <property type="entry name" value="Transferase(Phosphotransferase) domain 1"/>
    <property type="match status" value="1"/>
</dbReference>
<sequence>MEKWIQELFTKDVLKDAASRFGCDTSHAKKLGDFENYVYEVHRGDIPYILRLTHSSHRSKVEVEAELQWINYLHKHGVNVSLVNDSDEGNLVEVIKTGETYFFVCLFDKATGKPVMMDDPLFDDELFYKWGKLTGHMHRVTKGYVQDENRRERWDQDDVLDYDKYLTSVEDRGIIEKGRLNKESIRDFKETQDSFGLIHSDIHPGNFFYDEGALHVFDFDDSMEFFFVSDVAIPLYYSVWWKFRNETLETRSGFGERFLIAFLQGYLTECDIDDEWVKRIPHFLLLRDLTLYTVFHKKWDLENLSDGERSLLSQIRERLQEDEPIVDLDYEKILREVRTR</sequence>
<gene>
    <name evidence="3" type="ORF">AM506_20125</name>
</gene>
<evidence type="ECO:0000313" key="4">
    <source>
        <dbReference type="Proteomes" id="UP000050398"/>
    </source>
</evidence>
<dbReference type="SUPFAM" id="SSF56112">
    <property type="entry name" value="Protein kinase-like (PK-like)"/>
    <property type="match status" value="1"/>
</dbReference>
<dbReference type="AlphaFoldDB" id="A0A0P6WCH3"/>
<protein>
    <recommendedName>
        <fullName evidence="2">Aminoglycoside phosphotransferase domain-containing protein</fullName>
    </recommendedName>
</protein>
<dbReference type="InterPro" id="IPR011009">
    <property type="entry name" value="Kinase-like_dom_sf"/>
</dbReference>
<evidence type="ECO:0000256" key="1">
    <source>
        <dbReference type="ARBA" id="ARBA00038240"/>
    </source>
</evidence>
<dbReference type="InterPro" id="IPR002575">
    <property type="entry name" value="Aminoglycoside_PTrfase"/>
</dbReference>
<dbReference type="EMBL" id="LIXZ01000026">
    <property type="protein sequence ID" value="KPL57792.1"/>
    <property type="molecule type" value="Genomic_DNA"/>
</dbReference>
<reference evidence="3 4" key="1">
    <citation type="submission" date="2015-08" db="EMBL/GenBank/DDBJ databases">
        <title>Draft Genome Sequence of Bacillus vietnamensis UCD-SED5.</title>
        <authorList>
            <person name="Lee R.D."/>
            <person name="Jospin G."/>
            <person name="Lang J.M."/>
            <person name="Coil D.A."/>
            <person name="Eisen J.A."/>
        </authorList>
    </citation>
    <scope>NUCLEOTIDE SEQUENCE [LARGE SCALE GENOMIC DNA]</scope>
    <source>
        <strain evidence="3 4">UCD-SED5</strain>
    </source>
</reference>